<accession>A0A812TP14</accession>
<feature type="region of interest" description="Disordered" evidence="1">
    <location>
        <begin position="730"/>
        <end position="756"/>
    </location>
</feature>
<evidence type="ECO:0000313" key="2">
    <source>
        <dbReference type="EMBL" id="CAE7531287.1"/>
    </source>
</evidence>
<keyword evidence="3" id="KW-1185">Reference proteome</keyword>
<dbReference type="OrthoDB" id="411550at2759"/>
<sequence>MVEHGSTPLLQSVRELADWPAALVQTMQQNPKMLFRLEQAVGRGVVGHTDFSGRRCSESALNMSFVALLTAGCQVPDTIRWHRSSDIAEHCQQIALETQHPPDHVFGSLQSRVSAEHLRALERMRPEKTATPSQKACAYAKQWQYLQSHLHDLHCHTSPCLKPECRARGHACPLVFESERCHSTRELSLLVGGSMCTPWSPFGLHEGLASEHSESMSIFIAHAKSANFDVVTLENAAAFPRDLLPERMGSRFLVLQAAFGPEDLGWPCRRRRLLQTCINLSSHVWVGPASKDVEKDFLRMFCQSTFCLGDVFLGQCPGEEYESRRSLARKRGLHLPEKCTGAMVPAEKILAPGAADSLQKYRELWMALPPDSDMARCCIVDLSQSMERKRMSALVPTLLSSTLLYSLTSERFFVKHDLEASQGFPVPGTAAYERYAGCLAVDEGSMSELPEQLQRSLLGNGMHLTAMSAWHMYIFGNIVRRDRLQPSPSASMRLSFNKGTLAVTRRDSPVESQNFKKQPPKRSTSFQFEDIGMMFKRFASELVRDSESGRLAVHADAGAREFRCKKMNFHPCAAMEDLSSSISPTHSDFRSFLVSVTGIHLGMDSSGPTHFQFDTTTQTLVTQDKREAEEVKPKTKETASNNKNKTCAVCEEKAEPKNAYCLDHKRAWDVLYRQAKEQKQDCGPKWIAWVEVFGGSYVDPESGETVEENGNEELQAQVLCDYCRQFPGGRRGQKQRGSLDLTHYSRKRGARAEKNSVSQNPLLDYELFSVKMATKRNWTKQKATGRNKRDEGGPAHSRLRLEIPAFLLGKDFYENKQSSYQEREIEQRGKERKNVSQEEMDQIAEDLAKGLEAEGQKEWTAALPSSSIFATATGSGGSEDSSTAADFFNSRFLQSDRRQKDFEPQGAENKRVPDKQNPEGTNEDTKRRRVDLGSKRNKISADITRDVEVVPACICRLRTLLADGMDQLSGAVEADGDFKVECEMRVAAGWAWCGASFHAGENKYVNLTADVDHQAFLKEQLLKMAFPIVSDNDMWAQSNFTAKLSEVKLAKTVEDLDEKAKLLETQKELTGELIASVRVAVTDLKKTRTRREKEAKKQEEKDKQKQAAEQKQNESQAAEEQRRSVQLSMMAIPFRLDADLFEPVNMFEKLDAWLASNEKWEKPHILEAQDILDQAKANETLSGTFQKWLATYTNQEISIKERAVAAPMSSSMGNEVMLKMFMDPVDKCSIHMVRQKDLADASRSRALLGAVSLLCGRNKSTSYIP</sequence>
<gene>
    <name evidence="2" type="ORF">SNEC2469_LOCUS15260</name>
</gene>
<reference evidence="2" key="1">
    <citation type="submission" date="2021-02" db="EMBL/GenBank/DDBJ databases">
        <authorList>
            <person name="Dougan E. K."/>
            <person name="Rhodes N."/>
            <person name="Thang M."/>
            <person name="Chan C."/>
        </authorList>
    </citation>
    <scope>NUCLEOTIDE SEQUENCE</scope>
</reference>
<feature type="compositionally biased region" description="Basic and acidic residues" evidence="1">
    <location>
        <begin position="821"/>
        <end position="836"/>
    </location>
</feature>
<evidence type="ECO:0000256" key="1">
    <source>
        <dbReference type="SAM" id="MobiDB-lite"/>
    </source>
</evidence>
<dbReference type="Proteomes" id="UP000601435">
    <property type="component" value="Unassembled WGS sequence"/>
</dbReference>
<protein>
    <submittedName>
        <fullName evidence="2">Uncharacterized protein</fullName>
    </submittedName>
</protein>
<dbReference type="EMBL" id="CAJNJA010024726">
    <property type="protein sequence ID" value="CAE7531287.1"/>
    <property type="molecule type" value="Genomic_DNA"/>
</dbReference>
<feature type="region of interest" description="Disordered" evidence="1">
    <location>
        <begin position="1088"/>
        <end position="1122"/>
    </location>
</feature>
<proteinExistence type="predicted"/>
<organism evidence="2 3">
    <name type="scientific">Symbiodinium necroappetens</name>
    <dbReference type="NCBI Taxonomy" id="1628268"/>
    <lineage>
        <taxon>Eukaryota</taxon>
        <taxon>Sar</taxon>
        <taxon>Alveolata</taxon>
        <taxon>Dinophyceae</taxon>
        <taxon>Suessiales</taxon>
        <taxon>Symbiodiniaceae</taxon>
        <taxon>Symbiodinium</taxon>
    </lineage>
</organism>
<feature type="compositionally biased region" description="Basic and acidic residues" evidence="1">
    <location>
        <begin position="1088"/>
        <end position="1112"/>
    </location>
</feature>
<dbReference type="AlphaFoldDB" id="A0A812TP14"/>
<feature type="region of interest" description="Disordered" evidence="1">
    <location>
        <begin position="819"/>
        <end position="839"/>
    </location>
</feature>
<feature type="region of interest" description="Disordered" evidence="1">
    <location>
        <begin position="897"/>
        <end position="933"/>
    </location>
</feature>
<feature type="region of interest" description="Disordered" evidence="1">
    <location>
        <begin position="778"/>
        <end position="797"/>
    </location>
</feature>
<comment type="caution">
    <text evidence="2">The sequence shown here is derived from an EMBL/GenBank/DDBJ whole genome shotgun (WGS) entry which is preliminary data.</text>
</comment>
<evidence type="ECO:0000313" key="3">
    <source>
        <dbReference type="Proteomes" id="UP000601435"/>
    </source>
</evidence>
<name>A0A812TP14_9DINO</name>